<sequence>MTRKFREFKKSLSEEKARVKLYKSGKNWVKAGIKEFQLLKALGLSFLSHDIVKDENGEVTTQFGEQLKKNALRTTAFAGGMFTVNMLHDQQAFAASDAPITSELATKSQTIGDQTSIVIEKSTSSDQSTNPTTESESKHDSESISLSEHQTSESTSLSTSTSKSISTSVEESESTSKDSHTKTQDSQSDSHQSTSQEVNGSSNHEQSTPHTAQSLTSLSIESQTSTSNTSLKETKEGELSKNLSKLSQNQNIKLHEEHTMRSADLSSGYTGFRAAYYVPRSRTTPTTKVYTGQGSFRGRGRIKYDIFYKVVVTSNGKEMKIRYTLSQDNPNTSNVEKPRWAGQKRYGIKNGWDAGPGRGQLKLGSAFGKPTVRQGVTIQNYGVWAVGSNVKPVSGDHNNGYYWQPAVLSPKHGEAGYGVTAEITVPIVNPTGRFNWEFHPVGQQDGVGGMTDYFENVWIRDYDPYYKYIQTNEGRASVSNSISEVKASESRSTSLVQSESIRRSQSISESESIVAASHSASVAKSQSISRSQSVAKSQSISRSQSIAHSRSASVAKSQSISRSQSIAHSRSASVAKSQSISRRQSIAHSRSASVAKSQSISRSQSIAHSRSASVAKSQSISRSQSIAQSRSASVAKSQSISRSQSLSYGQSACMNTSDALSQ</sequence>
<evidence type="ECO:0008006" key="5">
    <source>
        <dbReference type="Google" id="ProtNLM"/>
    </source>
</evidence>
<gene>
    <name evidence="3" type="ORF">DD902_12775</name>
</gene>
<feature type="region of interest" description="Disordered" evidence="2">
    <location>
        <begin position="119"/>
        <end position="246"/>
    </location>
</feature>
<feature type="compositionally biased region" description="Polar residues" evidence="2">
    <location>
        <begin position="653"/>
        <end position="662"/>
    </location>
</feature>
<feature type="compositionally biased region" description="Polar residues" evidence="2">
    <location>
        <begin position="197"/>
        <end position="231"/>
    </location>
</feature>
<comment type="caution">
    <text evidence="3">The sequence shown here is derived from an EMBL/GenBank/DDBJ whole genome shotgun (WGS) entry which is preliminary data.</text>
</comment>
<keyword evidence="1" id="KW-0732">Signal</keyword>
<feature type="compositionally biased region" description="Low complexity" evidence="2">
    <location>
        <begin position="145"/>
        <end position="169"/>
    </location>
</feature>
<dbReference type="EMBL" id="QEIT01000120">
    <property type="protein sequence ID" value="PWZ72739.1"/>
    <property type="molecule type" value="Genomic_DNA"/>
</dbReference>
<accession>A0A317YPL4</accession>
<feature type="compositionally biased region" description="Low complexity" evidence="2">
    <location>
        <begin position="609"/>
        <end position="652"/>
    </location>
</feature>
<reference evidence="3 4" key="1">
    <citation type="journal article" date="2018" name="Vet. Microbiol.">
        <title>Clonal diversity and geographic distribution of methicillin-resistant Staphylococcus pseudintermedius from Australian animals: Discovery of novel sequence types.</title>
        <authorList>
            <person name="Worthing K.A."/>
            <person name="Abraham S."/>
            <person name="Coombs G.W."/>
            <person name="Pang S."/>
            <person name="Saputra S."/>
            <person name="Jordan D."/>
            <person name="Trott D.J."/>
            <person name="Norris J.M."/>
        </authorList>
    </citation>
    <scope>NUCLEOTIDE SEQUENCE [LARGE SCALE GENOMIC DNA]</scope>
    <source>
        <strain evidence="3 4">ST525 1</strain>
    </source>
</reference>
<feature type="compositionally biased region" description="Polar residues" evidence="2">
    <location>
        <begin position="119"/>
        <end position="134"/>
    </location>
</feature>
<dbReference type="AlphaFoldDB" id="A0A317YPL4"/>
<dbReference type="Proteomes" id="UP000246800">
    <property type="component" value="Unassembled WGS sequence"/>
</dbReference>
<name>A0A317YPL4_STAPS</name>
<dbReference type="Gene3D" id="2.60.40.3400">
    <property type="match status" value="1"/>
</dbReference>
<evidence type="ECO:0000313" key="3">
    <source>
        <dbReference type="EMBL" id="PWZ72739.1"/>
    </source>
</evidence>
<feature type="compositionally biased region" description="Polar residues" evidence="2">
    <location>
        <begin position="555"/>
        <end position="608"/>
    </location>
</feature>
<feature type="compositionally biased region" description="Low complexity" evidence="2">
    <location>
        <begin position="525"/>
        <end position="554"/>
    </location>
</feature>
<dbReference type="InterPro" id="IPR022263">
    <property type="entry name" value="KxYKxGKxW"/>
</dbReference>
<evidence type="ECO:0000256" key="1">
    <source>
        <dbReference type="ARBA" id="ARBA00022729"/>
    </source>
</evidence>
<protein>
    <recommendedName>
        <fullName evidence="5">Serine-rich adhesin for platelets</fullName>
    </recommendedName>
</protein>
<feature type="compositionally biased region" description="Low complexity" evidence="2">
    <location>
        <begin position="184"/>
        <end position="196"/>
    </location>
</feature>
<dbReference type="Pfam" id="PF19258">
    <property type="entry name" value="KxYKxGKxW_sig"/>
    <property type="match status" value="1"/>
</dbReference>
<proteinExistence type="predicted"/>
<evidence type="ECO:0000313" key="4">
    <source>
        <dbReference type="Proteomes" id="UP000246800"/>
    </source>
</evidence>
<feature type="compositionally biased region" description="Basic and acidic residues" evidence="2">
    <location>
        <begin position="174"/>
        <end position="183"/>
    </location>
</feature>
<organism evidence="3 4">
    <name type="scientific">Staphylococcus pseudintermedius</name>
    <dbReference type="NCBI Taxonomy" id="283734"/>
    <lineage>
        <taxon>Bacteria</taxon>
        <taxon>Bacillati</taxon>
        <taxon>Bacillota</taxon>
        <taxon>Bacilli</taxon>
        <taxon>Bacillales</taxon>
        <taxon>Staphylococcaceae</taxon>
        <taxon>Staphylococcus</taxon>
        <taxon>Staphylococcus intermedius group</taxon>
    </lineage>
</organism>
<evidence type="ECO:0000256" key="2">
    <source>
        <dbReference type="SAM" id="MobiDB-lite"/>
    </source>
</evidence>
<dbReference type="NCBIfam" id="TIGR03715">
    <property type="entry name" value="KxYKxGKxW"/>
    <property type="match status" value="1"/>
</dbReference>
<feature type="region of interest" description="Disordered" evidence="2">
    <location>
        <begin position="525"/>
        <end position="662"/>
    </location>
</feature>